<evidence type="ECO:0000313" key="5">
    <source>
        <dbReference type="Proteomes" id="UP000294933"/>
    </source>
</evidence>
<feature type="domain" description="DUF4140" evidence="3">
    <location>
        <begin position="31"/>
        <end position="128"/>
    </location>
</feature>
<evidence type="ECO:0000313" key="4">
    <source>
        <dbReference type="EMBL" id="TDL26920.1"/>
    </source>
</evidence>
<feature type="coiled-coil region" evidence="1">
    <location>
        <begin position="144"/>
        <end position="178"/>
    </location>
</feature>
<accession>A0A4Y7QJ42</accession>
<keyword evidence="5" id="KW-1185">Reference proteome</keyword>
<dbReference type="NCBIfam" id="TIGR02231">
    <property type="entry name" value="mucoidy inhibitor MuiA family protein"/>
    <property type="match status" value="1"/>
</dbReference>
<feature type="domain" description="DUF4139" evidence="2">
    <location>
        <begin position="207"/>
        <end position="375"/>
    </location>
</feature>
<evidence type="ECO:0000259" key="3">
    <source>
        <dbReference type="Pfam" id="PF13600"/>
    </source>
</evidence>
<keyword evidence="1" id="KW-0175">Coiled coil</keyword>
<dbReference type="EMBL" id="ML170160">
    <property type="protein sequence ID" value="TDL26920.1"/>
    <property type="molecule type" value="Genomic_DNA"/>
</dbReference>
<dbReference type="Pfam" id="PF13600">
    <property type="entry name" value="DUF4140"/>
    <property type="match status" value="1"/>
</dbReference>
<evidence type="ECO:0000256" key="1">
    <source>
        <dbReference type="SAM" id="Coils"/>
    </source>
</evidence>
<gene>
    <name evidence="4" type="ORF">BD410DRAFT_714981</name>
</gene>
<dbReference type="PANTHER" id="PTHR31005">
    <property type="entry name" value="DUF4139 DOMAIN-CONTAINING PROTEIN"/>
    <property type="match status" value="1"/>
</dbReference>
<dbReference type="InterPro" id="IPR025554">
    <property type="entry name" value="DUF4140"/>
</dbReference>
<sequence>ITMHTAEKPPPFEPINLVEISSVENSKITGVSLYSGRAEITRLYKLNIKTGQNQVTITGLPRVLDQSSLRFEGRGAATIHDVTVSYTPAPPAVTTSTALSASELKKERTQKAIERCKKSLASLETYVGTLNVERIDVSQIGNVVEKYDTEAAKLDDKLLELGKQLQEADQEVQDERKKLAGPDRNVQLGLQASIGVFAELEGEAEIALIYGVTNASWKAAYDIRVDMQTKETPVTLIYQAAITQMKYLCCLKAWEDVPLTLETASPTFGVNIPQLHPWHLSVYKPEPPRPASFSRGAGGGGFAARRQLSALRDTAGIEEREEIQVYCETAPMTHREVDVSSKGNVSATFRVPGLITVPSDGEHHNVTIVELKLDAALSWISVPKEDTKTHLKVSNQIAMPFHVTFFVFHRSGEGQKCVGLALGS</sequence>
<dbReference type="OrthoDB" id="10068793at2759"/>
<protein>
    <recommendedName>
        <fullName evidence="6">DUF4140 domain-containing protein</fullName>
    </recommendedName>
</protein>
<dbReference type="AlphaFoldDB" id="A0A4Y7QJ42"/>
<dbReference type="VEuPathDB" id="FungiDB:BD410DRAFT_714981"/>
<evidence type="ECO:0008006" key="6">
    <source>
        <dbReference type="Google" id="ProtNLM"/>
    </source>
</evidence>
<reference evidence="4 5" key="1">
    <citation type="submission" date="2018-06" db="EMBL/GenBank/DDBJ databases">
        <title>A transcriptomic atlas of mushroom development highlights an independent origin of complex multicellularity.</title>
        <authorList>
            <consortium name="DOE Joint Genome Institute"/>
            <person name="Krizsan K."/>
            <person name="Almasi E."/>
            <person name="Merenyi Z."/>
            <person name="Sahu N."/>
            <person name="Viragh M."/>
            <person name="Koszo T."/>
            <person name="Mondo S."/>
            <person name="Kiss B."/>
            <person name="Balint B."/>
            <person name="Kues U."/>
            <person name="Barry K."/>
            <person name="Hegedus J.C."/>
            <person name="Henrissat B."/>
            <person name="Johnson J."/>
            <person name="Lipzen A."/>
            <person name="Ohm R."/>
            <person name="Nagy I."/>
            <person name="Pangilinan J."/>
            <person name="Yan J."/>
            <person name="Xiong Y."/>
            <person name="Grigoriev I.V."/>
            <person name="Hibbett D.S."/>
            <person name="Nagy L.G."/>
        </authorList>
    </citation>
    <scope>NUCLEOTIDE SEQUENCE [LARGE SCALE GENOMIC DNA]</scope>
    <source>
        <strain evidence="4 5">SZMC22713</strain>
    </source>
</reference>
<organism evidence="4 5">
    <name type="scientific">Rickenella mellea</name>
    <dbReference type="NCBI Taxonomy" id="50990"/>
    <lineage>
        <taxon>Eukaryota</taxon>
        <taxon>Fungi</taxon>
        <taxon>Dikarya</taxon>
        <taxon>Basidiomycota</taxon>
        <taxon>Agaricomycotina</taxon>
        <taxon>Agaricomycetes</taxon>
        <taxon>Hymenochaetales</taxon>
        <taxon>Rickenellaceae</taxon>
        <taxon>Rickenella</taxon>
    </lineage>
</organism>
<dbReference type="Proteomes" id="UP000294933">
    <property type="component" value="Unassembled WGS sequence"/>
</dbReference>
<dbReference type="Pfam" id="PF13598">
    <property type="entry name" value="DUF4139"/>
    <property type="match status" value="1"/>
</dbReference>
<evidence type="ECO:0000259" key="2">
    <source>
        <dbReference type="Pfam" id="PF13598"/>
    </source>
</evidence>
<dbReference type="InterPro" id="IPR011935">
    <property type="entry name" value="CHP02231"/>
</dbReference>
<name>A0A4Y7QJ42_9AGAM</name>
<dbReference type="InterPro" id="IPR037291">
    <property type="entry name" value="DUF4139"/>
</dbReference>
<dbReference type="PANTHER" id="PTHR31005:SF8">
    <property type="entry name" value="DUF4139 DOMAIN-CONTAINING PROTEIN"/>
    <property type="match status" value="1"/>
</dbReference>
<dbReference type="STRING" id="50990.A0A4Y7QJ42"/>
<proteinExistence type="predicted"/>
<feature type="non-terminal residue" evidence="4">
    <location>
        <position position="1"/>
    </location>
</feature>